<evidence type="ECO:0000313" key="2">
    <source>
        <dbReference type="Proteomes" id="UP001165121"/>
    </source>
</evidence>
<comment type="caution">
    <text evidence="1">The sequence shown here is derived from an EMBL/GenBank/DDBJ whole genome shotgun (WGS) entry which is preliminary data.</text>
</comment>
<organism evidence="1 2">
    <name type="scientific">Phytophthora fragariaefolia</name>
    <dbReference type="NCBI Taxonomy" id="1490495"/>
    <lineage>
        <taxon>Eukaryota</taxon>
        <taxon>Sar</taxon>
        <taxon>Stramenopiles</taxon>
        <taxon>Oomycota</taxon>
        <taxon>Peronosporomycetes</taxon>
        <taxon>Peronosporales</taxon>
        <taxon>Peronosporaceae</taxon>
        <taxon>Phytophthora</taxon>
    </lineage>
</organism>
<dbReference type="AlphaFoldDB" id="A0A9W6YMJ0"/>
<dbReference type="Proteomes" id="UP001165121">
    <property type="component" value="Unassembled WGS sequence"/>
</dbReference>
<evidence type="ECO:0000313" key="1">
    <source>
        <dbReference type="EMBL" id="GMG14749.1"/>
    </source>
</evidence>
<proteinExistence type="predicted"/>
<reference evidence="1" key="1">
    <citation type="submission" date="2023-04" db="EMBL/GenBank/DDBJ databases">
        <title>Phytophthora fragariaefolia NBRC 109709.</title>
        <authorList>
            <person name="Ichikawa N."/>
            <person name="Sato H."/>
            <person name="Tonouchi N."/>
        </authorList>
    </citation>
    <scope>NUCLEOTIDE SEQUENCE</scope>
    <source>
        <strain evidence="1">NBRC 109709</strain>
    </source>
</reference>
<sequence length="289" mass="32425">MGNTLCTTLYSRPAGFTASDRMLDQMEKQDCVATTTSWMESAAIFLSVVLSTLAALLLGNYSGPLDQHQKKPILVDAACQTEDEDSTKFDVDEDWPPFLTDRKEVVDDDIRSCTTEATDLFTDIECEDDGHDFSGNDSEWENVCSASDDTLYALQDACESCIDCDCEIQAEQLLHLTAVVCAENPSDNRIYIEDYLCTCGECPQYDEIAQDIATETAQISSYKVLEQESAMRLLQAFSTYNEVIGYRPDMIPAAYECLRVWSGDEDKAFKSFVTLYDDVPLYCDTNYRV</sequence>
<dbReference type="OrthoDB" id="68029at2759"/>
<dbReference type="EMBL" id="BSXT01018856">
    <property type="protein sequence ID" value="GMG14749.1"/>
    <property type="molecule type" value="Genomic_DNA"/>
</dbReference>
<keyword evidence="2" id="KW-1185">Reference proteome</keyword>
<accession>A0A9W6YMJ0</accession>
<name>A0A9W6YMJ0_9STRA</name>
<gene>
    <name evidence="1" type="ORF">Pfra01_002920800</name>
</gene>
<protein>
    <submittedName>
        <fullName evidence="1">Unnamed protein product</fullName>
    </submittedName>
</protein>